<dbReference type="InterPro" id="IPR037185">
    <property type="entry name" value="EmrE-like"/>
</dbReference>
<feature type="transmembrane region" description="Helical" evidence="6">
    <location>
        <begin position="157"/>
        <end position="178"/>
    </location>
</feature>
<evidence type="ECO:0000256" key="5">
    <source>
        <dbReference type="ARBA" id="ARBA00023136"/>
    </source>
</evidence>
<gene>
    <name evidence="8" type="ORF">ACFSM5_05700</name>
</gene>
<accession>A0ABW5DSV9</accession>
<feature type="transmembrane region" description="Helical" evidence="6">
    <location>
        <begin position="133"/>
        <end position="150"/>
    </location>
</feature>
<sequence>MSTAMSAPSKPEQIVLGVTLMTGAAFLFTVMDFMIKELAARDYHTWQIVFVRSLFALIPVAVVMVRSGGGWVLLKTKHPLFQLMRGILGLSSMFCFFYAYKLLPVTTVMSLGFSAALFMTAFSVVFAGEKVGFHRWTAVIVGFGGVLYMLQPGSETFAIEALWGLGGAITYALVSIFIRKMAGAESSLTIVIYFTGLTTLASAVFLPFVGRMPDSMMDAGLMVGTGLLGGCAQMLMTRAFTTAPVAVVAPFDYTAMVWAVLIELFLYAAIPAPHILTGSVVVIASGLYILHREGFRRRQASGA</sequence>
<evidence type="ECO:0000256" key="4">
    <source>
        <dbReference type="ARBA" id="ARBA00022989"/>
    </source>
</evidence>
<evidence type="ECO:0000256" key="1">
    <source>
        <dbReference type="ARBA" id="ARBA00004141"/>
    </source>
</evidence>
<evidence type="ECO:0000256" key="3">
    <source>
        <dbReference type="ARBA" id="ARBA00022692"/>
    </source>
</evidence>
<comment type="caution">
    <text evidence="8">The sequence shown here is derived from an EMBL/GenBank/DDBJ whole genome shotgun (WGS) entry which is preliminary data.</text>
</comment>
<comment type="similarity">
    <text evidence="2">Belongs to the drug/metabolite transporter (DMT) superfamily. 10 TMS drug/metabolite exporter (DME) (TC 2.A.7.3) family.</text>
</comment>
<feature type="transmembrane region" description="Helical" evidence="6">
    <location>
        <begin position="216"/>
        <end position="236"/>
    </location>
</feature>
<feature type="domain" description="EamA" evidence="7">
    <location>
        <begin position="16"/>
        <end position="150"/>
    </location>
</feature>
<dbReference type="EMBL" id="JBHUIP010000004">
    <property type="protein sequence ID" value="MFD2262375.1"/>
    <property type="molecule type" value="Genomic_DNA"/>
</dbReference>
<feature type="transmembrane region" description="Helical" evidence="6">
    <location>
        <begin position="190"/>
        <end position="209"/>
    </location>
</feature>
<dbReference type="RefSeq" id="WP_379875325.1">
    <property type="nucleotide sequence ID" value="NZ_JBHUIP010000004.1"/>
</dbReference>
<keyword evidence="4 6" id="KW-1133">Transmembrane helix</keyword>
<keyword evidence="5 6" id="KW-0472">Membrane</keyword>
<protein>
    <submittedName>
        <fullName evidence="8">DMT family transporter</fullName>
    </submittedName>
</protein>
<feature type="domain" description="EamA" evidence="7">
    <location>
        <begin position="160"/>
        <end position="287"/>
    </location>
</feature>
<dbReference type="PANTHER" id="PTHR22911">
    <property type="entry name" value="ACYL-MALONYL CONDENSING ENZYME-RELATED"/>
    <property type="match status" value="1"/>
</dbReference>
<feature type="transmembrane region" description="Helical" evidence="6">
    <location>
        <begin position="80"/>
        <end position="100"/>
    </location>
</feature>
<feature type="transmembrane region" description="Helical" evidence="6">
    <location>
        <begin position="14"/>
        <end position="33"/>
    </location>
</feature>
<feature type="transmembrane region" description="Helical" evidence="6">
    <location>
        <begin position="107"/>
        <end position="127"/>
    </location>
</feature>
<reference evidence="9" key="1">
    <citation type="journal article" date="2019" name="Int. J. Syst. Evol. Microbiol.">
        <title>The Global Catalogue of Microorganisms (GCM) 10K type strain sequencing project: providing services to taxonomists for standard genome sequencing and annotation.</title>
        <authorList>
            <consortium name="The Broad Institute Genomics Platform"/>
            <consortium name="The Broad Institute Genome Sequencing Center for Infectious Disease"/>
            <person name="Wu L."/>
            <person name="Ma J."/>
        </authorList>
    </citation>
    <scope>NUCLEOTIDE SEQUENCE [LARGE SCALE GENOMIC DNA]</scope>
    <source>
        <strain evidence="9">CGMCC 1.19062</strain>
    </source>
</reference>
<dbReference type="SUPFAM" id="SSF103481">
    <property type="entry name" value="Multidrug resistance efflux transporter EmrE"/>
    <property type="match status" value="2"/>
</dbReference>
<dbReference type="Pfam" id="PF00892">
    <property type="entry name" value="EamA"/>
    <property type="match status" value="2"/>
</dbReference>
<name>A0ABW5DSV9_9PROT</name>
<proteinExistence type="inferred from homology"/>
<feature type="transmembrane region" description="Helical" evidence="6">
    <location>
        <begin position="54"/>
        <end position="74"/>
    </location>
</feature>
<organism evidence="8 9">
    <name type="scientific">Lacibacterium aquatile</name>
    <dbReference type="NCBI Taxonomy" id="1168082"/>
    <lineage>
        <taxon>Bacteria</taxon>
        <taxon>Pseudomonadati</taxon>
        <taxon>Pseudomonadota</taxon>
        <taxon>Alphaproteobacteria</taxon>
        <taxon>Rhodospirillales</taxon>
        <taxon>Rhodospirillaceae</taxon>
    </lineage>
</organism>
<feature type="transmembrane region" description="Helical" evidence="6">
    <location>
        <begin position="256"/>
        <end position="289"/>
    </location>
</feature>
<evidence type="ECO:0000256" key="2">
    <source>
        <dbReference type="ARBA" id="ARBA00009853"/>
    </source>
</evidence>
<keyword evidence="9" id="KW-1185">Reference proteome</keyword>
<keyword evidence="3 6" id="KW-0812">Transmembrane</keyword>
<evidence type="ECO:0000313" key="9">
    <source>
        <dbReference type="Proteomes" id="UP001597295"/>
    </source>
</evidence>
<evidence type="ECO:0000313" key="8">
    <source>
        <dbReference type="EMBL" id="MFD2262375.1"/>
    </source>
</evidence>
<comment type="subcellular location">
    <subcellularLocation>
        <location evidence="1">Membrane</location>
        <topology evidence="1">Multi-pass membrane protein</topology>
    </subcellularLocation>
</comment>
<dbReference type="PANTHER" id="PTHR22911:SF6">
    <property type="entry name" value="SOLUTE CARRIER FAMILY 35 MEMBER G1"/>
    <property type="match status" value="1"/>
</dbReference>
<evidence type="ECO:0000259" key="7">
    <source>
        <dbReference type="Pfam" id="PF00892"/>
    </source>
</evidence>
<dbReference type="Proteomes" id="UP001597295">
    <property type="component" value="Unassembled WGS sequence"/>
</dbReference>
<evidence type="ECO:0000256" key="6">
    <source>
        <dbReference type="SAM" id="Phobius"/>
    </source>
</evidence>
<dbReference type="InterPro" id="IPR000620">
    <property type="entry name" value="EamA_dom"/>
</dbReference>